<sequence length="393" mass="41890">MKAWWLGVALALSTQVAVAQETDAAATRGVVDPLVEALMQQEQIAGMAVAVVRPQGVQILNYGVADRDDSTPVDGDTLFEIGSLSKTFTATLATLAAARGQLDLDAPVSHYLPVLEGSTFDDVDAINLGTHTAGGLPLFVPETVNDQDALMAWYRQFQPSAPVGESRRYSNLGIGLLGLEAAASLGSDFVPAVREQLLEPLRLDHTWYDVPTTEQGHYAMGEDKSGEPARVSPGVLEDEAYGIKTTATDLARLVQANLGLLTLDDTLQQAIDATHRPYYQVGDMTQDLVWEQYPRPVSLDTLVAGNGYGMILEPQTVKPVAPSSDTAAGPAKVWINKTGSTNGFGGYVVMLPDRQVGLVMLANRNYPNAARVETAYRILAGLGAIEPDAAATP</sequence>
<dbReference type="Gene3D" id="3.40.710.10">
    <property type="entry name" value="DD-peptidase/beta-lactamase superfamily"/>
    <property type="match status" value="1"/>
</dbReference>
<feature type="signal peptide" evidence="7">
    <location>
        <begin position="1"/>
        <end position="19"/>
    </location>
</feature>
<feature type="chain" id="PRO_5045426612" description="Beta-lactamase" evidence="7">
    <location>
        <begin position="20"/>
        <end position="393"/>
    </location>
</feature>
<evidence type="ECO:0000256" key="5">
    <source>
        <dbReference type="ARBA" id="ARBA00023251"/>
    </source>
</evidence>
<dbReference type="NCBIfam" id="NF033085">
    <property type="entry name" value="bla_class_C"/>
    <property type="match status" value="1"/>
</dbReference>
<evidence type="ECO:0000313" key="9">
    <source>
        <dbReference type="EMBL" id="WFF41501.1"/>
    </source>
</evidence>
<protein>
    <recommendedName>
        <fullName evidence="3 6">Beta-lactamase</fullName>
        <ecNumber evidence="3 6">3.5.2.6</ecNumber>
    </recommendedName>
</protein>
<dbReference type="SUPFAM" id="SSF56601">
    <property type="entry name" value="beta-lactamase/transpeptidase-like"/>
    <property type="match status" value="1"/>
</dbReference>
<evidence type="ECO:0000256" key="3">
    <source>
        <dbReference type="ARBA" id="ARBA00012865"/>
    </source>
</evidence>
<dbReference type="RefSeq" id="WP_282236116.1">
    <property type="nucleotide sequence ID" value="NZ_CP035631.1"/>
</dbReference>
<evidence type="ECO:0000313" key="10">
    <source>
        <dbReference type="Proteomes" id="UP001321526"/>
    </source>
</evidence>
<name>A0ABY8FLI4_9GAMM</name>
<reference evidence="9 10" key="1">
    <citation type="submission" date="2019-01" db="EMBL/GenBank/DDBJ databases">
        <title>Genome sequence of Salinicola endophyticus REST5.</title>
        <authorList>
            <person name="Nascimento F.X."/>
        </authorList>
    </citation>
    <scope>NUCLEOTIDE SEQUENCE [LARGE SCALE GENOMIC DNA]</scope>
    <source>
        <strain evidence="9 10">REST5</strain>
    </source>
</reference>
<keyword evidence="5 6" id="KW-0046">Antibiotic resistance</keyword>
<dbReference type="Pfam" id="PF00144">
    <property type="entry name" value="Beta-lactamase"/>
    <property type="match status" value="1"/>
</dbReference>
<keyword evidence="7" id="KW-0732">Signal</keyword>
<dbReference type="InterPro" id="IPR050491">
    <property type="entry name" value="AmpC-like"/>
</dbReference>
<evidence type="ECO:0000256" key="4">
    <source>
        <dbReference type="ARBA" id="ARBA00022801"/>
    </source>
</evidence>
<evidence type="ECO:0000256" key="7">
    <source>
        <dbReference type="SAM" id="SignalP"/>
    </source>
</evidence>
<organism evidence="9 10">
    <name type="scientific">Salinicola endophyticus</name>
    <dbReference type="NCBI Taxonomy" id="1949083"/>
    <lineage>
        <taxon>Bacteria</taxon>
        <taxon>Pseudomonadati</taxon>
        <taxon>Pseudomonadota</taxon>
        <taxon>Gammaproteobacteria</taxon>
        <taxon>Oceanospirillales</taxon>
        <taxon>Halomonadaceae</taxon>
        <taxon>Salinicola</taxon>
    </lineage>
</organism>
<dbReference type="PROSITE" id="PS00336">
    <property type="entry name" value="BETA_LACTAMASE_C"/>
    <property type="match status" value="1"/>
</dbReference>
<proteinExistence type="inferred from homology"/>
<accession>A0ABY8FLI4</accession>
<evidence type="ECO:0000256" key="6">
    <source>
        <dbReference type="RuleBase" id="RU361140"/>
    </source>
</evidence>
<dbReference type="EMBL" id="CP035631">
    <property type="protein sequence ID" value="WFF41501.1"/>
    <property type="molecule type" value="Genomic_DNA"/>
</dbReference>
<evidence type="ECO:0000256" key="2">
    <source>
        <dbReference type="ARBA" id="ARBA00007840"/>
    </source>
</evidence>
<evidence type="ECO:0000259" key="8">
    <source>
        <dbReference type="Pfam" id="PF00144"/>
    </source>
</evidence>
<comment type="similarity">
    <text evidence="2 6">Belongs to the class-C beta-lactamase family.</text>
</comment>
<dbReference type="InterPro" id="IPR001466">
    <property type="entry name" value="Beta-lactam-related"/>
</dbReference>
<keyword evidence="10" id="KW-1185">Reference proteome</keyword>
<comment type="catalytic activity">
    <reaction evidence="1 6">
        <text>a beta-lactam + H2O = a substituted beta-amino acid</text>
        <dbReference type="Rhea" id="RHEA:20401"/>
        <dbReference type="ChEBI" id="CHEBI:15377"/>
        <dbReference type="ChEBI" id="CHEBI:35627"/>
        <dbReference type="ChEBI" id="CHEBI:140347"/>
        <dbReference type="EC" id="3.5.2.6"/>
    </reaction>
</comment>
<dbReference type="InterPro" id="IPR058136">
    <property type="entry name" value="AmpC"/>
</dbReference>
<keyword evidence="4 6" id="KW-0378">Hydrolase</keyword>
<feature type="domain" description="Beta-lactamase-related" evidence="8">
    <location>
        <begin position="32"/>
        <end position="380"/>
    </location>
</feature>
<dbReference type="EC" id="3.5.2.6" evidence="3 6"/>
<evidence type="ECO:0000256" key="1">
    <source>
        <dbReference type="ARBA" id="ARBA00001526"/>
    </source>
</evidence>
<dbReference type="InterPro" id="IPR001586">
    <property type="entry name" value="Beta-lactam_class-C_AS"/>
</dbReference>
<dbReference type="PANTHER" id="PTHR46825:SF8">
    <property type="entry name" value="BETA-LACTAMASE-RELATED"/>
    <property type="match status" value="1"/>
</dbReference>
<gene>
    <name evidence="9" type="ORF">EVC62_08275</name>
</gene>
<dbReference type="PANTHER" id="PTHR46825">
    <property type="entry name" value="D-ALANYL-D-ALANINE-CARBOXYPEPTIDASE/ENDOPEPTIDASE AMPH"/>
    <property type="match status" value="1"/>
</dbReference>
<dbReference type="InterPro" id="IPR012338">
    <property type="entry name" value="Beta-lactam/transpept-like"/>
</dbReference>
<dbReference type="Proteomes" id="UP001321526">
    <property type="component" value="Chromosome"/>
</dbReference>